<comment type="caution">
    <text evidence="3">The sequence shown here is derived from an EMBL/GenBank/DDBJ whole genome shotgun (WGS) entry which is preliminary data.</text>
</comment>
<evidence type="ECO:0000259" key="2">
    <source>
        <dbReference type="PROSITE" id="PS50011"/>
    </source>
</evidence>
<dbReference type="InterPro" id="IPR011009">
    <property type="entry name" value="Kinase-like_dom_sf"/>
</dbReference>
<dbReference type="Pfam" id="PF00069">
    <property type="entry name" value="Pkinase"/>
    <property type="match status" value="1"/>
</dbReference>
<dbReference type="CDD" id="cd00180">
    <property type="entry name" value="PKc"/>
    <property type="match status" value="1"/>
</dbReference>
<evidence type="ECO:0000313" key="4">
    <source>
        <dbReference type="Proteomes" id="UP001154312"/>
    </source>
</evidence>
<dbReference type="InterPro" id="IPR000719">
    <property type="entry name" value="Prot_kinase_dom"/>
</dbReference>
<dbReference type="EMBL" id="JAKOAV010000019">
    <property type="protein sequence ID" value="MDF9408857.1"/>
    <property type="molecule type" value="Genomic_DNA"/>
</dbReference>
<keyword evidence="1" id="KW-0547">Nucleotide-binding</keyword>
<dbReference type="PANTHER" id="PTHR44167:SF24">
    <property type="entry name" value="SERINE_THREONINE-PROTEIN KINASE CHK2"/>
    <property type="match status" value="1"/>
</dbReference>
<feature type="binding site" evidence="1">
    <location>
        <position position="48"/>
    </location>
    <ligand>
        <name>ATP</name>
        <dbReference type="ChEBI" id="CHEBI:30616"/>
    </ligand>
</feature>
<dbReference type="GO" id="GO:0004672">
    <property type="term" value="F:protein kinase activity"/>
    <property type="evidence" value="ECO:0007669"/>
    <property type="project" value="InterPro"/>
</dbReference>
<dbReference type="SUPFAM" id="SSF56112">
    <property type="entry name" value="Protein kinase-like (PK-like)"/>
    <property type="match status" value="1"/>
</dbReference>
<evidence type="ECO:0000256" key="1">
    <source>
        <dbReference type="PROSITE-ProRule" id="PRU10141"/>
    </source>
</evidence>
<dbReference type="PROSITE" id="PS00107">
    <property type="entry name" value="PROTEIN_KINASE_ATP"/>
    <property type="match status" value="1"/>
</dbReference>
<proteinExistence type="predicted"/>
<keyword evidence="3" id="KW-0418">Kinase</keyword>
<gene>
    <name evidence="3" type="ORF">L7E55_10900</name>
</gene>
<sequence length="240" mass="28749">MVIKLFYKDKVYSPNQKIGEYTVLKIIGEGRYGICYLVGDVKRQYILKQLKRGMLKKSWAKVGYEEKILMGVKHDCIPGFIKKIEHEKFYGYVLEYKEGITFEELIFAEGRVFGREEIYRIGMQIINILKYLHERNIVHRDIRVPNTLYDGDKVSLIDFGLARWINQKRYTVDVDFSYLGDFLLHLYYTSFEPKDNKKKAWYEELDLRHDEVLFLKRLMGIEKRYKSIHDVERDFIKATL</sequence>
<dbReference type="SMART" id="SM00220">
    <property type="entry name" value="S_TKc"/>
    <property type="match status" value="1"/>
</dbReference>
<accession>A0A9X4GZJ1</accession>
<keyword evidence="3" id="KW-0808">Transferase</keyword>
<dbReference type="PANTHER" id="PTHR44167">
    <property type="entry name" value="OVARIAN-SPECIFIC SERINE/THREONINE-PROTEIN KINASE LOK-RELATED"/>
    <property type="match status" value="1"/>
</dbReference>
<dbReference type="GO" id="GO:0005524">
    <property type="term" value="F:ATP binding"/>
    <property type="evidence" value="ECO:0007669"/>
    <property type="project" value="UniProtKB-UniRule"/>
</dbReference>
<name>A0A9X4GZJ1_9FIRM</name>
<dbReference type="RefSeq" id="WP_277444263.1">
    <property type="nucleotide sequence ID" value="NZ_JAKOAV010000019.1"/>
</dbReference>
<keyword evidence="4" id="KW-1185">Reference proteome</keyword>
<dbReference type="PROSITE" id="PS50011">
    <property type="entry name" value="PROTEIN_KINASE_DOM"/>
    <property type="match status" value="1"/>
</dbReference>
<reference evidence="3" key="1">
    <citation type="submission" date="2022-02" db="EMBL/GenBank/DDBJ databases">
        <authorList>
            <person name="Leng L."/>
        </authorList>
    </citation>
    <scope>NUCLEOTIDE SEQUENCE</scope>
    <source>
        <strain evidence="3">JI</strain>
    </source>
</reference>
<dbReference type="InterPro" id="IPR017441">
    <property type="entry name" value="Protein_kinase_ATP_BS"/>
</dbReference>
<protein>
    <submittedName>
        <fullName evidence="3">Protein kinase family protein</fullName>
    </submittedName>
</protein>
<dbReference type="AlphaFoldDB" id="A0A9X4GZJ1"/>
<dbReference type="Gene3D" id="1.10.510.10">
    <property type="entry name" value="Transferase(Phosphotransferase) domain 1"/>
    <property type="match status" value="1"/>
</dbReference>
<keyword evidence="1" id="KW-0067">ATP-binding</keyword>
<evidence type="ECO:0000313" key="3">
    <source>
        <dbReference type="EMBL" id="MDF9408857.1"/>
    </source>
</evidence>
<feature type="domain" description="Protein kinase" evidence="2">
    <location>
        <begin position="21"/>
        <end position="240"/>
    </location>
</feature>
<organism evidence="3 4">
    <name type="scientific">Pelotomaculum isophthalicicum JI</name>
    <dbReference type="NCBI Taxonomy" id="947010"/>
    <lineage>
        <taxon>Bacteria</taxon>
        <taxon>Bacillati</taxon>
        <taxon>Bacillota</taxon>
        <taxon>Clostridia</taxon>
        <taxon>Eubacteriales</taxon>
        <taxon>Desulfotomaculaceae</taxon>
        <taxon>Pelotomaculum</taxon>
    </lineage>
</organism>
<dbReference type="Proteomes" id="UP001154312">
    <property type="component" value="Unassembled WGS sequence"/>
</dbReference>